<organism evidence="16 17">
    <name type="scientific">Robertmurraya beringensis</name>
    <dbReference type="NCBI Taxonomy" id="641660"/>
    <lineage>
        <taxon>Bacteria</taxon>
        <taxon>Bacillati</taxon>
        <taxon>Bacillota</taxon>
        <taxon>Bacilli</taxon>
        <taxon>Bacillales</taxon>
        <taxon>Bacillaceae</taxon>
        <taxon>Robertmurraya</taxon>
    </lineage>
</organism>
<evidence type="ECO:0000256" key="14">
    <source>
        <dbReference type="HAMAP-Rule" id="MF_01452"/>
    </source>
</evidence>
<feature type="binding site" evidence="14">
    <location>
        <position position="1119"/>
    </location>
    <ligand>
        <name>[4Fe-4S] cluster</name>
        <dbReference type="ChEBI" id="CHEBI:49883"/>
    </ligand>
</feature>
<dbReference type="GO" id="GO:0016787">
    <property type="term" value="F:hydrolase activity"/>
    <property type="evidence" value="ECO:0007669"/>
    <property type="project" value="UniProtKB-KW"/>
</dbReference>
<dbReference type="InterPro" id="IPR049035">
    <property type="entry name" value="ADDB_N"/>
</dbReference>
<dbReference type="HAMAP" id="MF_01452">
    <property type="entry name" value="AddB_type1"/>
    <property type="match status" value="1"/>
</dbReference>
<evidence type="ECO:0000256" key="1">
    <source>
        <dbReference type="ARBA" id="ARBA00022485"/>
    </source>
</evidence>
<feature type="binding site" evidence="14">
    <location>
        <position position="796"/>
    </location>
    <ligand>
        <name>[4Fe-4S] cluster</name>
        <dbReference type="ChEBI" id="CHEBI:49883"/>
    </ligand>
</feature>
<comment type="miscellaneous">
    <text evidence="14">Despite having conserved helicase domains, this subunit does not have helicase activity.</text>
</comment>
<accession>A0ABV6KP60</accession>
<keyword evidence="13 14" id="KW-0234">DNA repair</keyword>
<evidence type="ECO:0000256" key="10">
    <source>
        <dbReference type="ARBA" id="ARBA00023004"/>
    </source>
</evidence>
<dbReference type="RefSeq" id="WP_377057828.1">
    <property type="nucleotide sequence ID" value="NZ_JBHLUU010000022.1"/>
</dbReference>
<evidence type="ECO:0000256" key="3">
    <source>
        <dbReference type="ARBA" id="ARBA00022723"/>
    </source>
</evidence>
<evidence type="ECO:0000256" key="9">
    <source>
        <dbReference type="ARBA" id="ARBA00022840"/>
    </source>
</evidence>
<dbReference type="Pfam" id="PF21445">
    <property type="entry name" value="ADDB_N"/>
    <property type="match status" value="1"/>
</dbReference>
<dbReference type="EMBL" id="JBHLUU010000022">
    <property type="protein sequence ID" value="MFC0475101.1"/>
    <property type="molecule type" value="Genomic_DNA"/>
</dbReference>
<dbReference type="PROSITE" id="PS51217">
    <property type="entry name" value="UVRD_HELICASE_CTER"/>
    <property type="match status" value="1"/>
</dbReference>
<keyword evidence="10 14" id="KW-0408">Iron</keyword>
<evidence type="ECO:0000256" key="7">
    <source>
        <dbReference type="ARBA" id="ARBA00022806"/>
    </source>
</evidence>
<evidence type="ECO:0000313" key="17">
    <source>
        <dbReference type="Proteomes" id="UP001589738"/>
    </source>
</evidence>
<dbReference type="PANTHER" id="PTHR30591">
    <property type="entry name" value="RECBCD ENZYME SUBUNIT RECC"/>
    <property type="match status" value="1"/>
</dbReference>
<keyword evidence="7 14" id="KW-0347">Helicase</keyword>
<comment type="caution">
    <text evidence="16">The sequence shown here is derived from an EMBL/GenBank/DDBJ whole genome shotgun (WGS) entry which is preliminary data.</text>
</comment>
<dbReference type="Gene3D" id="6.10.140.1030">
    <property type="match status" value="1"/>
</dbReference>
<comment type="cofactor">
    <cofactor evidence="14">
        <name>[4Fe-4S] cluster</name>
        <dbReference type="ChEBI" id="CHEBI:49883"/>
    </cofactor>
    <text evidence="14">Binds 1 [4Fe-4S] cluster.</text>
</comment>
<evidence type="ECO:0000256" key="5">
    <source>
        <dbReference type="ARBA" id="ARBA00022763"/>
    </source>
</evidence>
<evidence type="ECO:0000256" key="12">
    <source>
        <dbReference type="ARBA" id="ARBA00023125"/>
    </source>
</evidence>
<comment type="subunit">
    <text evidence="14">Heterodimer of AddA and AddB.</text>
</comment>
<keyword evidence="12 14" id="KW-0238">DNA-binding</keyword>
<proteinExistence type="inferred from homology"/>
<keyword evidence="4 14" id="KW-0547">Nucleotide-binding</keyword>
<keyword evidence="2 14" id="KW-0540">Nuclease</keyword>
<name>A0ABV6KP60_9BACI</name>
<evidence type="ECO:0000256" key="6">
    <source>
        <dbReference type="ARBA" id="ARBA00022801"/>
    </source>
</evidence>
<comment type="cofactor">
    <cofactor evidence="14">
        <name>Mg(2+)</name>
        <dbReference type="ChEBI" id="CHEBI:18420"/>
    </cofactor>
</comment>
<keyword evidence="3 14" id="KW-0479">Metal-binding</keyword>
<dbReference type="InterPro" id="IPR011604">
    <property type="entry name" value="PDDEXK-like_dom_sf"/>
</dbReference>
<evidence type="ECO:0000256" key="8">
    <source>
        <dbReference type="ARBA" id="ARBA00022839"/>
    </source>
</evidence>
<keyword evidence="1 14" id="KW-0004">4Fe-4S</keyword>
<dbReference type="Gene3D" id="3.40.50.300">
    <property type="entry name" value="P-loop containing nucleotide triphosphate hydrolases"/>
    <property type="match status" value="3"/>
</dbReference>
<feature type="binding site" evidence="14">
    <location>
        <position position="1125"/>
    </location>
    <ligand>
        <name>[4Fe-4S] cluster</name>
        <dbReference type="ChEBI" id="CHEBI:49883"/>
    </ligand>
</feature>
<feature type="domain" description="UvrD-like helicase C-terminal" evidence="15">
    <location>
        <begin position="274"/>
        <end position="580"/>
    </location>
</feature>
<keyword evidence="17" id="KW-1185">Reference proteome</keyword>
<evidence type="ECO:0000256" key="11">
    <source>
        <dbReference type="ARBA" id="ARBA00023014"/>
    </source>
</evidence>
<feature type="binding site" evidence="14">
    <location>
        <position position="1116"/>
    </location>
    <ligand>
        <name>[4Fe-4S] cluster</name>
        <dbReference type="ChEBI" id="CHEBI:49883"/>
    </ligand>
</feature>
<keyword evidence="6 14" id="KW-0378">Hydrolase</keyword>
<evidence type="ECO:0000313" key="16">
    <source>
        <dbReference type="EMBL" id="MFC0475101.1"/>
    </source>
</evidence>
<evidence type="ECO:0000259" key="15">
    <source>
        <dbReference type="PROSITE" id="PS51217"/>
    </source>
</evidence>
<dbReference type="Gene3D" id="3.90.320.10">
    <property type="match status" value="1"/>
</dbReference>
<evidence type="ECO:0000256" key="13">
    <source>
        <dbReference type="ARBA" id="ARBA00023204"/>
    </source>
</evidence>
<evidence type="ECO:0000256" key="4">
    <source>
        <dbReference type="ARBA" id="ARBA00022741"/>
    </source>
</evidence>
<dbReference type="SUPFAM" id="SSF52540">
    <property type="entry name" value="P-loop containing nucleoside triphosphate hydrolases"/>
    <property type="match status" value="1"/>
</dbReference>
<sequence length="1168" mass="135008">MAVHLVIGRSGTGKTQFCLDEIREEMLQRPVGDPIVYLVPDQMTFSSEYKLITTPGLGGMIRTQVFSFSRLAWRVLQETGGNTRYHLNSVGINMLIRKIVEERKADLKLFNLSADKNGFIQQLEQMLVEFKRYLVRPEELLIQQQAEQMNKVLRDKLHDLELIYKHFEDALFGSYVDSEDYFKLLAEKIPLSHYLKDAEIYIDGFYSYTPQEYFIISQLMKHCKKVTITLTLDEPYNEKYPDELHLFRMNAETCQSLYEIARVEKLEIKETILSEQKRWQHPSLKHLETFFDTRPTNVFKGETAVTIGQAVNRRAEIEGIAREILSLVRTKNYRYKDIAIMMRNGHEYKNLIETVFDDYEIPFFVDQKRTMLHHPVIELIRSTLEVINGYWRYEPVFRAIKTELLFPLHVDSNKMREQMDQLENFVLAFGIQGDKWTRRDRWVYRRMRGLELESVAQTNKEKDFEQKLNELRLMISAPILRLSRRLKKAENGSKLAEALFLYLEELEIPAKLERWKIAEEEKGELTKAREHDQAWNGVIELLDQFVEMLGDEKVSPKQFSNVLDAGLEALQFSLVPPAMDQVLGADLEKSRLTDVKVAFIIGITEGVLPAKFSEEGIFGDEDREQLLLNGLKISASSKTRLLDEEFIAYKAFTTPSERLYVSYPLANSEGKALIASPYIKRMVDMFPDGEALSFMTEPSELSELEQLKFVAHENTALAYLTTQLQLKKRNYPIYDLWWDVYNYYQSKPHFQRDVRKVLSSLTYENQTTKLSEETSKDLYGEEIQSSVSRMEMFHSCPFSHFSQHGLKLRERQVFKLEAPDIGELFHAALKYITETIVASKLSWSDVSKDEMENLAKQAVDLLAPKLQNEILLSSNRHHYIKRKLEQIIQRASLILRDHAKASGFAPVGLELPFGPSEQIKPAPFTLKNGTKMELVGRIDRVDKADHAGEVFLRILDYKSSAKDVNVNEIYYGLALQMLTYLDIIISNSESLIGTKASPAGVVYFHVHNPMISTSKMLNWDEIEAELFKKFKMNGLLLGEENVIKLMDQTLESGESRIISAGIKKDGSLTKKSKVASKEEFNQLRSYVRDMYVKTGNSIVDGAVQISPYKMKEKTPCTFCSFKSVCQFDESLQANNYRMLKVEDKETVIEKMRKESAENGEHETSTETE</sequence>
<dbReference type="InterPro" id="IPR014140">
    <property type="entry name" value="DNA_helicase_suAddB"/>
</dbReference>
<dbReference type="PANTHER" id="PTHR30591:SF1">
    <property type="entry name" value="RECBCD ENZYME SUBUNIT RECC"/>
    <property type="match status" value="1"/>
</dbReference>
<keyword evidence="8 14" id="KW-0269">Exonuclease</keyword>
<keyword evidence="5 14" id="KW-0227">DNA damage</keyword>
<evidence type="ECO:0000256" key="2">
    <source>
        <dbReference type="ARBA" id="ARBA00022722"/>
    </source>
</evidence>
<dbReference type="InterPro" id="IPR027417">
    <property type="entry name" value="P-loop_NTPase"/>
</dbReference>
<reference evidence="16 17" key="1">
    <citation type="submission" date="2024-09" db="EMBL/GenBank/DDBJ databases">
        <authorList>
            <person name="Sun Q."/>
            <person name="Mori K."/>
        </authorList>
    </citation>
    <scope>NUCLEOTIDE SEQUENCE [LARGE SCALE GENOMIC DNA]</scope>
    <source>
        <strain evidence="16 17">CGMCC 1.9126</strain>
    </source>
</reference>
<dbReference type="InterPro" id="IPR014017">
    <property type="entry name" value="DNA_helicase_UvrD-like_C"/>
</dbReference>
<dbReference type="InterPro" id="IPR038726">
    <property type="entry name" value="PDDEXK_AddAB-type"/>
</dbReference>
<dbReference type="GO" id="GO:0003678">
    <property type="term" value="F:DNA helicase activity"/>
    <property type="evidence" value="ECO:0007669"/>
    <property type="project" value="UniProtKB-EC"/>
</dbReference>
<comment type="function">
    <text evidence="14">The heterodimer acts as both an ATP-dependent DNA helicase and an ATP-dependent, dual-direction single-stranded exonuclease. Recognizes the chi site generating a DNA molecule suitable for the initiation of homologous recombination. The AddB subunit has 5' -&gt; 3' nuclease activity but not helicase activity.</text>
</comment>
<keyword evidence="11 14" id="KW-0411">Iron-sulfur</keyword>
<dbReference type="NCBIfam" id="TIGR02773">
    <property type="entry name" value="addB_Gpos"/>
    <property type="match status" value="1"/>
</dbReference>
<gene>
    <name evidence="14 16" type="primary">addB</name>
    <name evidence="16" type="ORF">ACFFHF_07500</name>
</gene>
<dbReference type="EC" id="3.1.-.-" evidence="14"/>
<protein>
    <recommendedName>
        <fullName evidence="14">ATP-dependent helicase/deoxyribonuclease subunit B</fullName>
        <ecNumber evidence="14">3.1.-.-</ecNumber>
    </recommendedName>
    <alternativeName>
        <fullName evidence="14">ATP-dependent helicase/nuclease subunit AddB</fullName>
    </alternativeName>
</protein>
<keyword evidence="9 14" id="KW-0067">ATP-binding</keyword>
<comment type="similarity">
    <text evidence="14">Belongs to the helicase family. AddB/RexB type 1 subfamily.</text>
</comment>
<dbReference type="Proteomes" id="UP001589738">
    <property type="component" value="Unassembled WGS sequence"/>
</dbReference>
<dbReference type="Pfam" id="PF12705">
    <property type="entry name" value="PDDEXK_1"/>
    <property type="match status" value="1"/>
</dbReference>